<dbReference type="RefSeq" id="WP_228855640.1">
    <property type="nucleotide sequence ID" value="NZ_AP024086.1"/>
</dbReference>
<reference evidence="8" key="1">
    <citation type="submission" date="2020-09" db="EMBL/GenBank/DDBJ databases">
        <title>Desulfogranum mesoprofundum gen. nov., sp. nov., a novel mesophilic, sulfate-reducing chemolithoautotroph isolated from a deep-sea hydrothermal vent chimney in the Suiyo Seamount.</title>
        <authorList>
            <person name="Hashimoto Y."/>
            <person name="Nakagawa S."/>
        </authorList>
    </citation>
    <scope>NUCLEOTIDE SEQUENCE</scope>
    <source>
        <strain evidence="8">KT2</strain>
    </source>
</reference>
<dbReference type="Pfam" id="PF01790">
    <property type="entry name" value="LGT"/>
    <property type="match status" value="1"/>
</dbReference>
<evidence type="ECO:0000256" key="5">
    <source>
        <dbReference type="ARBA" id="ARBA00022989"/>
    </source>
</evidence>
<organism evidence="8 9">
    <name type="scientific">Desulfomarina profundi</name>
    <dbReference type="NCBI Taxonomy" id="2772557"/>
    <lineage>
        <taxon>Bacteria</taxon>
        <taxon>Pseudomonadati</taxon>
        <taxon>Thermodesulfobacteriota</taxon>
        <taxon>Desulfobulbia</taxon>
        <taxon>Desulfobulbales</taxon>
        <taxon>Desulfobulbaceae</taxon>
        <taxon>Desulfomarina</taxon>
    </lineage>
</organism>
<evidence type="ECO:0000313" key="8">
    <source>
        <dbReference type="EMBL" id="BCL59406.1"/>
    </source>
</evidence>
<evidence type="ECO:0000256" key="7">
    <source>
        <dbReference type="HAMAP-Rule" id="MF_01147"/>
    </source>
</evidence>
<feature type="transmembrane region" description="Helical" evidence="7">
    <location>
        <begin position="235"/>
        <end position="262"/>
    </location>
</feature>
<dbReference type="EMBL" id="AP024086">
    <property type="protein sequence ID" value="BCL59406.1"/>
    <property type="molecule type" value="Genomic_DNA"/>
</dbReference>
<dbReference type="AlphaFoldDB" id="A0A8D5JPW9"/>
<keyword evidence="4 7" id="KW-0812">Transmembrane</keyword>
<feature type="transmembrane region" description="Helical" evidence="7">
    <location>
        <begin position="60"/>
        <end position="80"/>
    </location>
</feature>
<comment type="catalytic activity">
    <reaction evidence="7">
        <text>L-cysteinyl-[prolipoprotein] + a 1,2-diacyl-sn-glycero-3-phospho-(1'-sn-glycerol) = an S-1,2-diacyl-sn-glyceryl-L-cysteinyl-[prolipoprotein] + sn-glycerol 1-phosphate + H(+)</text>
        <dbReference type="Rhea" id="RHEA:56712"/>
        <dbReference type="Rhea" id="RHEA-COMP:14679"/>
        <dbReference type="Rhea" id="RHEA-COMP:14680"/>
        <dbReference type="ChEBI" id="CHEBI:15378"/>
        <dbReference type="ChEBI" id="CHEBI:29950"/>
        <dbReference type="ChEBI" id="CHEBI:57685"/>
        <dbReference type="ChEBI" id="CHEBI:64716"/>
        <dbReference type="ChEBI" id="CHEBI:140658"/>
        <dbReference type="EC" id="2.5.1.145"/>
    </reaction>
</comment>
<protein>
    <recommendedName>
        <fullName evidence="7">Phosphatidylglycerol--prolipoprotein diacylglyceryl transferase</fullName>
        <ecNumber evidence="7">2.5.1.145</ecNumber>
    </recommendedName>
</protein>
<keyword evidence="2 7" id="KW-1003">Cell membrane</keyword>
<dbReference type="GO" id="GO:0008961">
    <property type="term" value="F:phosphatidylglycerol-prolipoprotein diacylglyceryl transferase activity"/>
    <property type="evidence" value="ECO:0007669"/>
    <property type="project" value="UniProtKB-UniRule"/>
</dbReference>
<gene>
    <name evidence="7 8" type="primary">lgt</name>
    <name evidence="8" type="ORF">DGMP_00990</name>
</gene>
<dbReference type="HAMAP" id="MF_01147">
    <property type="entry name" value="Lgt"/>
    <property type="match status" value="1"/>
</dbReference>
<keyword evidence="6 7" id="KW-0472">Membrane</keyword>
<evidence type="ECO:0000256" key="6">
    <source>
        <dbReference type="ARBA" id="ARBA00023136"/>
    </source>
</evidence>
<keyword evidence="3 7" id="KW-0808">Transferase</keyword>
<dbReference type="GO" id="GO:0005886">
    <property type="term" value="C:plasma membrane"/>
    <property type="evidence" value="ECO:0007669"/>
    <property type="project" value="UniProtKB-SubCell"/>
</dbReference>
<feature type="transmembrane region" description="Helical" evidence="7">
    <location>
        <begin position="205"/>
        <end position="223"/>
    </location>
</feature>
<dbReference type="PROSITE" id="PS01311">
    <property type="entry name" value="LGT"/>
    <property type="match status" value="1"/>
</dbReference>
<feature type="binding site" evidence="7">
    <location>
        <position position="141"/>
    </location>
    <ligand>
        <name>a 1,2-diacyl-sn-glycero-3-phospho-(1'-sn-glycerol)</name>
        <dbReference type="ChEBI" id="CHEBI:64716"/>
    </ligand>
</feature>
<keyword evidence="5 7" id="KW-1133">Transmembrane helix</keyword>
<dbReference type="KEGG" id="dbk:DGMP_00990"/>
<dbReference type="GO" id="GO:0042158">
    <property type="term" value="P:lipoprotein biosynthetic process"/>
    <property type="evidence" value="ECO:0007669"/>
    <property type="project" value="UniProtKB-UniRule"/>
</dbReference>
<comment type="function">
    <text evidence="7">Catalyzes the transfer of the diacylglyceryl group from phosphatidylglycerol to the sulfhydryl group of the N-terminal cysteine of a prolipoprotein, the first step in the formation of mature lipoproteins.</text>
</comment>
<feature type="transmembrane region" description="Helical" evidence="7">
    <location>
        <begin position="92"/>
        <end position="114"/>
    </location>
</feature>
<dbReference type="Proteomes" id="UP000826725">
    <property type="component" value="Chromosome"/>
</dbReference>
<dbReference type="PANTHER" id="PTHR30589:SF0">
    <property type="entry name" value="PHOSPHATIDYLGLYCEROL--PROLIPOPROTEIN DIACYLGLYCERYL TRANSFERASE"/>
    <property type="match status" value="1"/>
</dbReference>
<dbReference type="PANTHER" id="PTHR30589">
    <property type="entry name" value="PROLIPOPROTEIN DIACYLGLYCERYL TRANSFERASE"/>
    <property type="match status" value="1"/>
</dbReference>
<evidence type="ECO:0000256" key="4">
    <source>
        <dbReference type="ARBA" id="ARBA00022692"/>
    </source>
</evidence>
<evidence type="ECO:0000256" key="1">
    <source>
        <dbReference type="ARBA" id="ARBA00007150"/>
    </source>
</evidence>
<accession>A0A8D5JPW9</accession>
<name>A0A8D5JPW9_9BACT</name>
<evidence type="ECO:0000256" key="2">
    <source>
        <dbReference type="ARBA" id="ARBA00022475"/>
    </source>
</evidence>
<proteinExistence type="inferred from homology"/>
<dbReference type="UniPathway" id="UPA00664"/>
<dbReference type="NCBIfam" id="TIGR00544">
    <property type="entry name" value="lgt"/>
    <property type="match status" value="1"/>
</dbReference>
<keyword evidence="9" id="KW-1185">Reference proteome</keyword>
<dbReference type="InterPro" id="IPR001640">
    <property type="entry name" value="Lgt"/>
</dbReference>
<sequence length="269" mass="30731">MSPLQFPQIDPVIFSIGPLHVRWYGLMYVLGFSATYILVRKQIREFRYSRLANHFENLNLVLILCVVIGGRLGYVLFYNFSYYLAHPLEIPATWSGGMSFHGACIALFAGGWFYCRRQKLNFWKTADIYVATIPLGIGFGRIGNFINGELFGRKTDVPWAMIFPGGGNTPRHPSQLYEAFFEGLVLFVILWMLRSKPWGKSSWPHGSIFALFLVLYGSFRIILENFREPDQQLGYLFNLLTMGQLLSSVMVGSGILLLILLVNRKSVHR</sequence>
<evidence type="ECO:0000313" key="9">
    <source>
        <dbReference type="Proteomes" id="UP000826725"/>
    </source>
</evidence>
<comment type="subcellular location">
    <subcellularLocation>
        <location evidence="7">Cell membrane</location>
        <topology evidence="7">Multi-pass membrane protein</topology>
    </subcellularLocation>
</comment>
<comment type="similarity">
    <text evidence="1 7">Belongs to the Lgt family.</text>
</comment>
<comment type="pathway">
    <text evidence="7">Protein modification; lipoprotein biosynthesis (diacylglyceryl transfer).</text>
</comment>
<evidence type="ECO:0000256" key="3">
    <source>
        <dbReference type="ARBA" id="ARBA00022679"/>
    </source>
</evidence>
<dbReference type="EC" id="2.5.1.145" evidence="7"/>
<feature type="transmembrane region" description="Helical" evidence="7">
    <location>
        <begin position="20"/>
        <end position="39"/>
    </location>
</feature>